<feature type="non-terminal residue" evidence="2">
    <location>
        <position position="340"/>
    </location>
</feature>
<protein>
    <recommendedName>
        <fullName evidence="4">Phage tail tape measure protein</fullName>
    </recommendedName>
</protein>
<proteinExistence type="predicted"/>
<keyword evidence="1" id="KW-0472">Membrane</keyword>
<keyword evidence="3" id="KW-1185">Reference proteome</keyword>
<accession>A0ABW8DNN8</accession>
<evidence type="ECO:0000313" key="3">
    <source>
        <dbReference type="Proteomes" id="UP001617296"/>
    </source>
</evidence>
<evidence type="ECO:0000256" key="1">
    <source>
        <dbReference type="SAM" id="Phobius"/>
    </source>
</evidence>
<feature type="transmembrane region" description="Helical" evidence="1">
    <location>
        <begin position="158"/>
        <end position="182"/>
    </location>
</feature>
<keyword evidence="1" id="KW-0812">Transmembrane</keyword>
<name>A0ABW8DNN8_9PSED</name>
<evidence type="ECO:0000313" key="2">
    <source>
        <dbReference type="EMBL" id="MFJ2288819.1"/>
    </source>
</evidence>
<organism evidence="2 3">
    <name type="scientific">Pseudomonas iridis</name>
    <dbReference type="NCBI Taxonomy" id="2710587"/>
    <lineage>
        <taxon>Bacteria</taxon>
        <taxon>Pseudomonadati</taxon>
        <taxon>Pseudomonadota</taxon>
        <taxon>Gammaproteobacteria</taxon>
        <taxon>Pseudomonadales</taxon>
        <taxon>Pseudomonadaceae</taxon>
        <taxon>Pseudomonas</taxon>
    </lineage>
</organism>
<reference evidence="2 3" key="1">
    <citation type="submission" date="2024-10" db="EMBL/GenBank/DDBJ databases">
        <title>The Natural Products Discovery Center: Release of the First 8490 Sequenced Strains for Exploring Actinobacteria Biosynthetic Diversity.</title>
        <authorList>
            <person name="Kalkreuter E."/>
            <person name="Kautsar S.A."/>
            <person name="Yang D."/>
            <person name="Bader C.D."/>
            <person name="Teijaro C.N."/>
            <person name="Fluegel L."/>
            <person name="Davis C.M."/>
            <person name="Simpson J.R."/>
            <person name="Lauterbach L."/>
            <person name="Steele A.D."/>
            <person name="Gui C."/>
            <person name="Meng S."/>
            <person name="Li G."/>
            <person name="Viehrig K."/>
            <person name="Ye F."/>
            <person name="Su P."/>
            <person name="Kiefer A.F."/>
            <person name="Nichols A."/>
            <person name="Cepeda A.J."/>
            <person name="Yan W."/>
            <person name="Fan B."/>
            <person name="Jiang Y."/>
            <person name="Adhikari A."/>
            <person name="Zheng C.-J."/>
            <person name="Schuster L."/>
            <person name="Cowan T.M."/>
            <person name="Smanski M.J."/>
            <person name="Chevrette M.G."/>
            <person name="De Carvalho L.P.S."/>
            <person name="Shen B."/>
        </authorList>
    </citation>
    <scope>NUCLEOTIDE SEQUENCE [LARGE SCALE GENOMIC DNA]</scope>
    <source>
        <strain evidence="2 3">NPDC087689</strain>
    </source>
</reference>
<dbReference type="EMBL" id="JBIUVY010000044">
    <property type="protein sequence ID" value="MFJ2288819.1"/>
    <property type="molecule type" value="Genomic_DNA"/>
</dbReference>
<dbReference type="Proteomes" id="UP001617296">
    <property type="component" value="Unassembled WGS sequence"/>
</dbReference>
<gene>
    <name evidence="2" type="ORF">ACIOUF_21095</name>
</gene>
<comment type="caution">
    <text evidence="2">The sequence shown here is derived from an EMBL/GenBank/DDBJ whole genome shotgun (WGS) entry which is preliminary data.</text>
</comment>
<feature type="transmembrane region" description="Helical" evidence="1">
    <location>
        <begin position="188"/>
        <end position="207"/>
    </location>
</feature>
<keyword evidence="1" id="KW-1133">Transmembrane helix</keyword>
<evidence type="ECO:0008006" key="4">
    <source>
        <dbReference type="Google" id="ProtNLM"/>
    </source>
</evidence>
<sequence length="340" mass="35454">MANTNLSLIPQNFPVTVNMLVVLKGAEKMETEMKGLRGKVAAFKKSMEDSGLEPLDVAGFISEGGLLKPFQDGIKKAIEAQDALAKKARALKGLKVPKVVQGETSANLAKFNEALDKISLNIGQALLPAVNSIVTALTPVITSIGQFVANNPYLVEGLAAAAVAFTVVTVGAMGLVGVLGILASPIGLIAAAIAAAVAIIVIGARLITNNWASISGFFGGMWDYVAAKFKAGVAATGQAIDSMGASISKAWAEIGADFNAGVDSIGKYYDDLVAKVRAGIDKLKAKFDFSPSEVWNKALAKASSVVSDFFASTMADAQAGIDKLRAKFDFSPREVWNKAL</sequence>